<dbReference type="CDD" id="cd16015">
    <property type="entry name" value="LTA_synthase"/>
    <property type="match status" value="1"/>
</dbReference>
<dbReference type="Pfam" id="PF00884">
    <property type="entry name" value="Sulfatase"/>
    <property type="match status" value="1"/>
</dbReference>
<evidence type="ECO:0000256" key="6">
    <source>
        <dbReference type="ARBA" id="ARBA00023136"/>
    </source>
</evidence>
<dbReference type="Proteomes" id="UP000017747">
    <property type="component" value="Unassembled WGS sequence"/>
</dbReference>
<dbReference type="InterPro" id="IPR017850">
    <property type="entry name" value="Alkaline_phosphatase_core_sf"/>
</dbReference>
<organism evidence="10 11">
    <name type="scientific">Youngiibacter fragilis 232.1</name>
    <dbReference type="NCBI Taxonomy" id="994573"/>
    <lineage>
        <taxon>Bacteria</taxon>
        <taxon>Bacillati</taxon>
        <taxon>Bacillota</taxon>
        <taxon>Clostridia</taxon>
        <taxon>Eubacteriales</taxon>
        <taxon>Clostridiaceae</taxon>
        <taxon>Youngiibacter</taxon>
    </lineage>
</organism>
<keyword evidence="6 8" id="KW-0472">Membrane</keyword>
<evidence type="ECO:0000256" key="8">
    <source>
        <dbReference type="SAM" id="Phobius"/>
    </source>
</evidence>
<keyword evidence="4 8" id="KW-0812">Transmembrane</keyword>
<evidence type="ECO:0000313" key="11">
    <source>
        <dbReference type="Proteomes" id="UP000017747"/>
    </source>
</evidence>
<evidence type="ECO:0000256" key="5">
    <source>
        <dbReference type="ARBA" id="ARBA00022989"/>
    </source>
</evidence>
<reference evidence="10 11" key="1">
    <citation type="journal article" date="2014" name="Genome Announc.">
        <title>Genome Sequence of Youngiibacter fragilis, the Type Strain of the Genus Youngiibacter.</title>
        <authorList>
            <person name="Wawrik C.B."/>
            <person name="Callaghan A.V."/>
            <person name="Stamps B.W."/>
            <person name="Wawrik B."/>
        </authorList>
    </citation>
    <scope>NUCLEOTIDE SEQUENCE [LARGE SCALE GENOMIC DNA]</scope>
    <source>
        <strain evidence="10 11">232.1</strain>
    </source>
</reference>
<evidence type="ECO:0000259" key="9">
    <source>
        <dbReference type="Pfam" id="PF00884"/>
    </source>
</evidence>
<feature type="transmembrane region" description="Helical" evidence="8">
    <location>
        <begin position="160"/>
        <end position="182"/>
    </location>
</feature>
<feature type="transmembrane region" description="Helical" evidence="8">
    <location>
        <begin position="131"/>
        <end position="148"/>
    </location>
</feature>
<dbReference type="STRING" id="994573.T472_0207155"/>
<gene>
    <name evidence="10" type="ORF">T472_0207155</name>
</gene>
<proteinExistence type="predicted"/>
<dbReference type="PANTHER" id="PTHR47371:SF3">
    <property type="entry name" value="PHOSPHOGLYCEROL TRANSFERASE I"/>
    <property type="match status" value="1"/>
</dbReference>
<keyword evidence="5 8" id="KW-1133">Transmembrane helix</keyword>
<dbReference type="SUPFAM" id="SSF53649">
    <property type="entry name" value="Alkaline phosphatase-like"/>
    <property type="match status" value="1"/>
</dbReference>
<dbReference type="Gene3D" id="3.40.720.10">
    <property type="entry name" value="Alkaline Phosphatase, subunit A"/>
    <property type="match status" value="1"/>
</dbReference>
<feature type="transmembrane region" description="Helical" evidence="8">
    <location>
        <begin position="20"/>
        <end position="39"/>
    </location>
</feature>
<evidence type="ECO:0000256" key="1">
    <source>
        <dbReference type="ARBA" id="ARBA00004651"/>
    </source>
</evidence>
<keyword evidence="11" id="KW-1185">Reference proteome</keyword>
<evidence type="ECO:0000256" key="3">
    <source>
        <dbReference type="ARBA" id="ARBA00022475"/>
    </source>
</evidence>
<comment type="pathway">
    <text evidence="2">Cell wall biogenesis; lipoteichoic acid biosynthesis.</text>
</comment>
<dbReference type="AlphaFoldDB" id="V7I8F1"/>
<evidence type="ECO:0000313" key="10">
    <source>
        <dbReference type="EMBL" id="ETA81282.1"/>
    </source>
</evidence>
<comment type="subcellular location">
    <subcellularLocation>
        <location evidence="1">Cell membrane</location>
        <topology evidence="1">Multi-pass membrane protein</topology>
    </subcellularLocation>
</comment>
<dbReference type="EMBL" id="AXUN02000135">
    <property type="protein sequence ID" value="ETA81282.1"/>
    <property type="molecule type" value="Genomic_DNA"/>
</dbReference>
<dbReference type="PANTHER" id="PTHR47371">
    <property type="entry name" value="LIPOTEICHOIC ACID SYNTHASE"/>
    <property type="match status" value="1"/>
</dbReference>
<evidence type="ECO:0000256" key="7">
    <source>
        <dbReference type="SAM" id="MobiDB-lite"/>
    </source>
</evidence>
<feature type="region of interest" description="Disordered" evidence="7">
    <location>
        <begin position="238"/>
        <end position="257"/>
    </location>
</feature>
<sequence>MMRRKKRLAHASHGSTLEGLDLLVYILFSVFYMELILRFNTSEKFISIGLLYSLLFSLSLSAGVYLIATLFRDKARNFITSFALIALGLLFSSQLIYFKFFKTFYTVYSAGNGATVMEFMNDIVNQVVRNIPWLIAIFLPAVAYAVFFRTKISSYRMSGVERALIAVLILIPHVLALGGIYIGDKEQNSAYDVYFKTNYPIASVDNLGLFTTMRLDLKRTIFGFDPVIDVPIVEVPAKENEPGPTGPTTPTPTEEPVKPVEYNVMDINFDELIAGAGSDTVKKMHQYFSTLEPTAKNDYTGMFEGYNLILITAEGFSKYAVDKDVTPTLYKMQTEGFNFTNFYNPIWGVSTSDGEYVATTSLIPKSGVWSYYKSGSIYMPFGMGNMMSQYGYSTRAYHNHTYTYYKRNISHPNMGYDYKGVGNGLDVRKTWPESDIEMMEKTVDDFINDEKFHTYYMTVSGHMMYTFDGNFIAAKNKSLVENLPYNSSGKAYMATQIELDRAMEYLLERLEEAGVADKTLIAISADHYPYGLEEKDLNNLAGHTVEKNFELYESSFILYAKGMKPETIDRPVSSLDIIPTINNLMGNEYDSRLLMGIDAFSDTPPLVIFSNRSFISDKGRYNSTTKVFTPNDGVTVEEDYRKNISALIDRKFTYSALILDTDYYAKVLK</sequence>
<dbReference type="InterPro" id="IPR050448">
    <property type="entry name" value="OpgB/LTA_synthase_biosynth"/>
</dbReference>
<feature type="transmembrane region" description="Helical" evidence="8">
    <location>
        <begin position="78"/>
        <end position="98"/>
    </location>
</feature>
<evidence type="ECO:0000256" key="4">
    <source>
        <dbReference type="ARBA" id="ARBA00022692"/>
    </source>
</evidence>
<keyword evidence="3" id="KW-1003">Cell membrane</keyword>
<dbReference type="eggNOG" id="COG1368">
    <property type="taxonomic scope" value="Bacteria"/>
</dbReference>
<dbReference type="InterPro" id="IPR000917">
    <property type="entry name" value="Sulfatase_N"/>
</dbReference>
<accession>V7I8F1</accession>
<dbReference type="Gene3D" id="3.30.1120.170">
    <property type="match status" value="1"/>
</dbReference>
<evidence type="ECO:0000256" key="2">
    <source>
        <dbReference type="ARBA" id="ARBA00004936"/>
    </source>
</evidence>
<comment type="caution">
    <text evidence="10">The sequence shown here is derived from an EMBL/GenBank/DDBJ whole genome shotgun (WGS) entry which is preliminary data.</text>
</comment>
<protein>
    <submittedName>
        <fullName evidence="10">Sulfatase</fullName>
    </submittedName>
</protein>
<feature type="domain" description="Sulfatase N-terminal" evidence="9">
    <location>
        <begin position="307"/>
        <end position="586"/>
    </location>
</feature>
<name>V7I8F1_9CLOT</name>
<dbReference type="GO" id="GO:0005886">
    <property type="term" value="C:plasma membrane"/>
    <property type="evidence" value="ECO:0007669"/>
    <property type="project" value="UniProtKB-SubCell"/>
</dbReference>
<feature type="transmembrane region" description="Helical" evidence="8">
    <location>
        <begin position="45"/>
        <end position="71"/>
    </location>
</feature>